<evidence type="ECO:0000313" key="3">
    <source>
        <dbReference type="Proteomes" id="UP001645859"/>
    </source>
</evidence>
<name>A0ABS1SBQ4_9MICO</name>
<evidence type="ECO:0000256" key="1">
    <source>
        <dbReference type="SAM" id="Phobius"/>
    </source>
</evidence>
<sequence length="193" mass="19252">MRAKLLSLGGIAVAGGVGLMAGAQPWVSFMLDGTHELVPVTGHEINAALSPVAIALVAAALALTIAGPVFRRVLGGLVALLGAGLVALTAGVIAAPLTAVTSTVTELTGISGTAATAAVVWSQLSVWAWVSVVAGVVAALIGLLIVFFGGRWATGGRKYDTGAAAKKRADGGTDRISDWDALSDGDDPTADIR</sequence>
<dbReference type="EMBL" id="QYAC01000001">
    <property type="protein sequence ID" value="MBL3677767.1"/>
    <property type="molecule type" value="Genomic_DNA"/>
</dbReference>
<dbReference type="Proteomes" id="UP001645859">
    <property type="component" value="Unassembled WGS sequence"/>
</dbReference>
<reference evidence="2 3" key="1">
    <citation type="submission" date="2018-09" db="EMBL/GenBank/DDBJ databases">
        <title>Comparative genomics of Leucobacter spp.</title>
        <authorList>
            <person name="Reis A.C."/>
            <person name="Kolvenbach B.A."/>
            <person name="Corvini P.F.X."/>
            <person name="Nunes O.C."/>
        </authorList>
    </citation>
    <scope>NUCLEOTIDE SEQUENCE [LARGE SCALE GENOMIC DNA]</scope>
    <source>
        <strain evidence="2 3">TAN 31504</strain>
    </source>
</reference>
<dbReference type="RefSeq" id="WP_202343043.1">
    <property type="nucleotide sequence ID" value="NZ_BAAAPI010000009.1"/>
</dbReference>
<dbReference type="InterPro" id="IPR019051">
    <property type="entry name" value="Trp_biosyn_TM_oprn/chp"/>
</dbReference>
<evidence type="ECO:0008006" key="4">
    <source>
        <dbReference type="Google" id="ProtNLM"/>
    </source>
</evidence>
<feature type="transmembrane region" description="Helical" evidence="1">
    <location>
        <begin position="73"/>
        <end position="97"/>
    </location>
</feature>
<feature type="transmembrane region" description="Helical" evidence="1">
    <location>
        <begin position="126"/>
        <end position="148"/>
    </location>
</feature>
<evidence type="ECO:0000313" key="2">
    <source>
        <dbReference type="EMBL" id="MBL3677767.1"/>
    </source>
</evidence>
<keyword evidence="3" id="KW-1185">Reference proteome</keyword>
<proteinExistence type="predicted"/>
<gene>
    <name evidence="2" type="ORF">D3230_00380</name>
</gene>
<dbReference type="Pfam" id="PF09534">
    <property type="entry name" value="Trp_oprn_chp"/>
    <property type="match status" value="1"/>
</dbReference>
<keyword evidence="1" id="KW-1133">Transmembrane helix</keyword>
<comment type="caution">
    <text evidence="2">The sequence shown here is derived from an EMBL/GenBank/DDBJ whole genome shotgun (WGS) entry which is preliminary data.</text>
</comment>
<organism evidence="2 3">
    <name type="scientific">Leucobacter chromiireducens subsp. solipictus</name>
    <dbReference type="NCBI Taxonomy" id="398235"/>
    <lineage>
        <taxon>Bacteria</taxon>
        <taxon>Bacillati</taxon>
        <taxon>Actinomycetota</taxon>
        <taxon>Actinomycetes</taxon>
        <taxon>Micrococcales</taxon>
        <taxon>Microbacteriaceae</taxon>
        <taxon>Leucobacter</taxon>
    </lineage>
</organism>
<keyword evidence="1" id="KW-0812">Transmembrane</keyword>
<feature type="transmembrane region" description="Helical" evidence="1">
    <location>
        <begin position="45"/>
        <end position="66"/>
    </location>
</feature>
<protein>
    <recommendedName>
        <fullName evidence="4">Trp biosynthesis-associated membrane protein</fullName>
    </recommendedName>
</protein>
<keyword evidence="1" id="KW-0472">Membrane</keyword>
<accession>A0ABS1SBQ4</accession>